<dbReference type="GO" id="GO:0050053">
    <property type="term" value="F:levansucrase activity"/>
    <property type="evidence" value="ECO:0007669"/>
    <property type="project" value="UniProtKB-EC"/>
</dbReference>
<feature type="site" description="Transition state stabilizer" evidence="3">
    <location>
        <position position="210"/>
    </location>
</feature>
<dbReference type="EMBL" id="JACHOA010000008">
    <property type="protein sequence ID" value="MBB4615388.1"/>
    <property type="molecule type" value="Genomic_DNA"/>
</dbReference>
<dbReference type="Pfam" id="PF02435">
    <property type="entry name" value="Glyco_hydro_68"/>
    <property type="match status" value="2"/>
</dbReference>
<dbReference type="InterPro" id="IPR023296">
    <property type="entry name" value="Glyco_hydro_beta-prop_sf"/>
</dbReference>
<name>A0A7W7AE75_9SPHN</name>
<feature type="binding site" evidence="2">
    <location>
        <position position="126"/>
    </location>
    <ligand>
        <name>substrate</name>
    </ligand>
</feature>
<evidence type="ECO:0000256" key="4">
    <source>
        <dbReference type="RuleBase" id="RU361220"/>
    </source>
</evidence>
<evidence type="ECO:0000313" key="6">
    <source>
        <dbReference type="Proteomes" id="UP000538566"/>
    </source>
</evidence>
<dbReference type="OrthoDB" id="3359526at2"/>
<dbReference type="EC" id="2.4.1.10" evidence="5"/>
<proteinExistence type="inferred from homology"/>
<organism evidence="5 6">
    <name type="scientific">Novosphingobium taihuense</name>
    <dbReference type="NCBI Taxonomy" id="260085"/>
    <lineage>
        <taxon>Bacteria</taxon>
        <taxon>Pseudomonadati</taxon>
        <taxon>Pseudomonadota</taxon>
        <taxon>Alphaproteobacteria</taxon>
        <taxon>Sphingomonadales</taxon>
        <taxon>Sphingomonadaceae</taxon>
        <taxon>Novosphingobium</taxon>
    </lineage>
</organism>
<comment type="caution">
    <text evidence="5">The sequence shown here is derived from an EMBL/GenBank/DDBJ whole genome shotgun (WGS) entry which is preliminary data.</text>
</comment>
<evidence type="ECO:0000256" key="3">
    <source>
        <dbReference type="PIRSR" id="PIRSR603469-4"/>
    </source>
</evidence>
<gene>
    <name evidence="5" type="ORF">GGR37_003684</name>
</gene>
<dbReference type="Gene3D" id="2.115.10.20">
    <property type="entry name" value="Glycosyl hydrolase domain, family 43"/>
    <property type="match status" value="1"/>
</dbReference>
<dbReference type="SUPFAM" id="SSF75005">
    <property type="entry name" value="Arabinanase/levansucrase/invertase"/>
    <property type="match status" value="1"/>
</dbReference>
<reference evidence="5 6" key="1">
    <citation type="submission" date="2020-08" db="EMBL/GenBank/DDBJ databases">
        <title>Genomic Encyclopedia of Type Strains, Phase IV (KMG-IV): sequencing the most valuable type-strain genomes for metagenomic binning, comparative biology and taxonomic classification.</title>
        <authorList>
            <person name="Goeker M."/>
        </authorList>
    </citation>
    <scope>NUCLEOTIDE SEQUENCE [LARGE SCALE GENOMIC DNA]</scope>
    <source>
        <strain evidence="5 6">DSM 17507</strain>
    </source>
</reference>
<protein>
    <submittedName>
        <fullName evidence="5">Levansucrase</fullName>
        <ecNumber evidence="5">2.4.1.10</ecNumber>
    </submittedName>
</protein>
<dbReference type="AlphaFoldDB" id="A0A7W7AE75"/>
<feature type="binding site" evidence="2">
    <location>
        <position position="56"/>
    </location>
    <ligand>
        <name>substrate</name>
    </ligand>
</feature>
<dbReference type="InterPro" id="IPR003469">
    <property type="entry name" value="Glyco_hydro_68"/>
</dbReference>
<dbReference type="CDD" id="cd08997">
    <property type="entry name" value="GH68"/>
    <property type="match status" value="1"/>
</dbReference>
<accession>A0A7W7AE75</accession>
<keyword evidence="6" id="KW-1185">Reference proteome</keyword>
<keyword evidence="5" id="KW-0328">Glycosyltransferase</keyword>
<evidence type="ECO:0000256" key="1">
    <source>
        <dbReference type="ARBA" id="ARBA00006775"/>
    </source>
</evidence>
<sequence>MAITVSETGKRVAPVPGAAQTTWSLADLAGLIMSEANTIPAFLPMPDAHIAGFDLWDMWPVEQADGSLPRFDGAALWMVLTAPAQPDPDARHAIARIHLASERNGQWTLHQPVFPDGFTPGDREWSGSAVLDDARERLTVYFTAAGRRGSVAVTLEQRLFEARCRFQASEGSFILSDWSAPVESVVADGGDYMVANQITGTGGEIIGFRDPGFFRDPASGRTFLFLTGSCARSSSRWTGVIGVAEADGAAASGWRLLPPVLSAAGLNNELERPHMRLVDGRYYLFWSTQRKVFAACGLSGPTGLYGAVAEGPLGPYTLLNGSGLVAGNPEQAPAQEYSWWVMDDLQVIGFADFPGVSDPATITTAEQRRAGFAGYPAPFFRITLDGATSRVFQIGF</sequence>
<comment type="similarity">
    <text evidence="1 4">Belongs to the glycosyl hydrolase 68 family.</text>
</comment>
<keyword evidence="5" id="KW-0808">Transferase</keyword>
<dbReference type="RefSeq" id="WP_158637777.1">
    <property type="nucleotide sequence ID" value="NZ_JACHOA010000008.1"/>
</dbReference>
<dbReference type="Proteomes" id="UP000538566">
    <property type="component" value="Unassembled WGS sequence"/>
</dbReference>
<dbReference type="GO" id="GO:0009758">
    <property type="term" value="P:carbohydrate utilization"/>
    <property type="evidence" value="ECO:0007669"/>
    <property type="project" value="InterPro"/>
</dbReference>
<evidence type="ECO:0000313" key="5">
    <source>
        <dbReference type="EMBL" id="MBB4615388.1"/>
    </source>
</evidence>
<evidence type="ECO:0000256" key="2">
    <source>
        <dbReference type="PIRSR" id="PIRSR603469-2"/>
    </source>
</evidence>